<reference evidence="2 3" key="1">
    <citation type="submission" date="2021-06" db="EMBL/GenBank/DDBJ databases">
        <title>Caerostris extrusa draft genome.</title>
        <authorList>
            <person name="Kono N."/>
            <person name="Arakawa K."/>
        </authorList>
    </citation>
    <scope>NUCLEOTIDE SEQUENCE [LARGE SCALE GENOMIC DNA]</scope>
</reference>
<evidence type="ECO:0000313" key="3">
    <source>
        <dbReference type="Proteomes" id="UP001054945"/>
    </source>
</evidence>
<organism evidence="2 3">
    <name type="scientific">Caerostris extrusa</name>
    <name type="common">Bark spider</name>
    <name type="synonym">Caerostris bankana</name>
    <dbReference type="NCBI Taxonomy" id="172846"/>
    <lineage>
        <taxon>Eukaryota</taxon>
        <taxon>Metazoa</taxon>
        <taxon>Ecdysozoa</taxon>
        <taxon>Arthropoda</taxon>
        <taxon>Chelicerata</taxon>
        <taxon>Arachnida</taxon>
        <taxon>Araneae</taxon>
        <taxon>Araneomorphae</taxon>
        <taxon>Entelegynae</taxon>
        <taxon>Araneoidea</taxon>
        <taxon>Araneidae</taxon>
        <taxon>Caerostris</taxon>
    </lineage>
</organism>
<evidence type="ECO:0000256" key="1">
    <source>
        <dbReference type="SAM" id="MobiDB-lite"/>
    </source>
</evidence>
<proteinExistence type="predicted"/>
<protein>
    <submittedName>
        <fullName evidence="2">Uncharacterized protein</fullName>
    </submittedName>
</protein>
<sequence length="107" mass="12532">MKKEKKGRKKYPTSFGARFEDERLFSSSLIPKSTSRRVCVWTTFRQILLQVNRRVRVCVGTTFRQILLQVNRSGESCRHSRMNPSRWKEKDEKCPLSSKKKPSALLA</sequence>
<name>A0AAV4WP55_CAEEX</name>
<comment type="caution">
    <text evidence="2">The sequence shown here is derived from an EMBL/GenBank/DDBJ whole genome shotgun (WGS) entry which is preliminary data.</text>
</comment>
<accession>A0AAV4WP55</accession>
<dbReference type="AlphaFoldDB" id="A0AAV4WP55"/>
<gene>
    <name evidence="2" type="ORF">CEXT_718431</name>
</gene>
<feature type="region of interest" description="Disordered" evidence="1">
    <location>
        <begin position="76"/>
        <end position="107"/>
    </location>
</feature>
<feature type="compositionally biased region" description="Basic residues" evidence="1">
    <location>
        <begin position="98"/>
        <end position="107"/>
    </location>
</feature>
<evidence type="ECO:0000313" key="2">
    <source>
        <dbReference type="EMBL" id="GIY84377.1"/>
    </source>
</evidence>
<dbReference type="EMBL" id="BPLR01016509">
    <property type="protein sequence ID" value="GIY84377.1"/>
    <property type="molecule type" value="Genomic_DNA"/>
</dbReference>
<keyword evidence="3" id="KW-1185">Reference proteome</keyword>
<dbReference type="Proteomes" id="UP001054945">
    <property type="component" value="Unassembled WGS sequence"/>
</dbReference>